<sequence>LGRNTRGFIAVDLDARELVYFKDTWISSSNRCPSEITTYRRLAEAGVPFLPDFTYGGAVPFREQGYYFDGSVTKIQERVHQRMVFKKIGRPIFTFHSTRELVTVLYHALQAHDAAVQRARILHRDISDNNIMIDKDGNGMLIDWDLCSWLDAKHSELQRRSITGTWSFMSVAVMEGRIEPHIHNVRDDIEAIVNLLVYYALRHRPN</sequence>
<reference evidence="1" key="2">
    <citation type="journal article" date="2022" name="New Phytol.">
        <title>Evolutionary transition to the ectomycorrhizal habit in the genomes of a hyperdiverse lineage of mushroom-forming fungi.</title>
        <authorList>
            <person name="Looney B."/>
            <person name="Miyauchi S."/>
            <person name="Morin E."/>
            <person name="Drula E."/>
            <person name="Courty P.E."/>
            <person name="Kohler A."/>
            <person name="Kuo A."/>
            <person name="LaButti K."/>
            <person name="Pangilinan J."/>
            <person name="Lipzen A."/>
            <person name="Riley R."/>
            <person name="Andreopoulos W."/>
            <person name="He G."/>
            <person name="Johnson J."/>
            <person name="Nolan M."/>
            <person name="Tritt A."/>
            <person name="Barry K.W."/>
            <person name="Grigoriev I.V."/>
            <person name="Nagy L.G."/>
            <person name="Hibbett D."/>
            <person name="Henrissat B."/>
            <person name="Matheny P.B."/>
            <person name="Labbe J."/>
            <person name="Martin F.M."/>
        </authorList>
    </citation>
    <scope>NUCLEOTIDE SEQUENCE</scope>
    <source>
        <strain evidence="1">EC-137</strain>
    </source>
</reference>
<evidence type="ECO:0000313" key="1">
    <source>
        <dbReference type="EMBL" id="KAI0030624.1"/>
    </source>
</evidence>
<keyword evidence="2" id="KW-1185">Reference proteome</keyword>
<proteinExistence type="predicted"/>
<protein>
    <submittedName>
        <fullName evidence="1">Uncharacterized protein</fullName>
    </submittedName>
</protein>
<dbReference type="Proteomes" id="UP000814128">
    <property type="component" value="Unassembled WGS sequence"/>
</dbReference>
<feature type="non-terminal residue" evidence="1">
    <location>
        <position position="206"/>
    </location>
</feature>
<feature type="non-terminal residue" evidence="1">
    <location>
        <position position="1"/>
    </location>
</feature>
<name>A0ACB8QFP1_9AGAM</name>
<reference evidence="1" key="1">
    <citation type="submission" date="2021-02" db="EMBL/GenBank/DDBJ databases">
        <authorList>
            <consortium name="DOE Joint Genome Institute"/>
            <person name="Ahrendt S."/>
            <person name="Looney B.P."/>
            <person name="Miyauchi S."/>
            <person name="Morin E."/>
            <person name="Drula E."/>
            <person name="Courty P.E."/>
            <person name="Chicoki N."/>
            <person name="Fauchery L."/>
            <person name="Kohler A."/>
            <person name="Kuo A."/>
            <person name="Labutti K."/>
            <person name="Pangilinan J."/>
            <person name="Lipzen A."/>
            <person name="Riley R."/>
            <person name="Andreopoulos W."/>
            <person name="He G."/>
            <person name="Johnson J."/>
            <person name="Barry K.W."/>
            <person name="Grigoriev I.V."/>
            <person name="Nagy L."/>
            <person name="Hibbett D."/>
            <person name="Henrissat B."/>
            <person name="Matheny P.B."/>
            <person name="Labbe J."/>
            <person name="Martin F."/>
        </authorList>
    </citation>
    <scope>NUCLEOTIDE SEQUENCE</scope>
    <source>
        <strain evidence="1">EC-137</strain>
    </source>
</reference>
<organism evidence="1 2">
    <name type="scientific">Vararia minispora EC-137</name>
    <dbReference type="NCBI Taxonomy" id="1314806"/>
    <lineage>
        <taxon>Eukaryota</taxon>
        <taxon>Fungi</taxon>
        <taxon>Dikarya</taxon>
        <taxon>Basidiomycota</taxon>
        <taxon>Agaricomycotina</taxon>
        <taxon>Agaricomycetes</taxon>
        <taxon>Russulales</taxon>
        <taxon>Lachnocladiaceae</taxon>
        <taxon>Vararia</taxon>
    </lineage>
</organism>
<gene>
    <name evidence="1" type="ORF">K488DRAFT_24944</name>
</gene>
<dbReference type="EMBL" id="MU273612">
    <property type="protein sequence ID" value="KAI0030624.1"/>
    <property type="molecule type" value="Genomic_DNA"/>
</dbReference>
<accession>A0ACB8QFP1</accession>
<comment type="caution">
    <text evidence="1">The sequence shown here is derived from an EMBL/GenBank/DDBJ whole genome shotgun (WGS) entry which is preliminary data.</text>
</comment>
<evidence type="ECO:0000313" key="2">
    <source>
        <dbReference type="Proteomes" id="UP000814128"/>
    </source>
</evidence>